<feature type="transmembrane region" description="Helical" evidence="10">
    <location>
        <begin position="156"/>
        <end position="175"/>
    </location>
</feature>
<name>A0A9N8HS85_9STRA</name>
<evidence type="ECO:0000256" key="5">
    <source>
        <dbReference type="ARBA" id="ARBA00022989"/>
    </source>
</evidence>
<evidence type="ECO:0000256" key="2">
    <source>
        <dbReference type="ARBA" id="ARBA00007079"/>
    </source>
</evidence>
<organism evidence="11 12">
    <name type="scientific">Seminavis robusta</name>
    <dbReference type="NCBI Taxonomy" id="568900"/>
    <lineage>
        <taxon>Eukaryota</taxon>
        <taxon>Sar</taxon>
        <taxon>Stramenopiles</taxon>
        <taxon>Ochrophyta</taxon>
        <taxon>Bacillariophyta</taxon>
        <taxon>Bacillariophyceae</taxon>
        <taxon>Bacillariophycidae</taxon>
        <taxon>Naviculales</taxon>
        <taxon>Naviculaceae</taxon>
        <taxon>Seminavis</taxon>
    </lineage>
</organism>
<keyword evidence="3" id="KW-0813">Transport</keyword>
<comment type="subcellular location">
    <subcellularLocation>
        <location evidence="1">Membrane</location>
        <topology evidence="1">Multi-pass membrane protein</topology>
    </subcellularLocation>
</comment>
<reference evidence="11" key="1">
    <citation type="submission" date="2020-06" db="EMBL/GenBank/DDBJ databases">
        <authorList>
            <consortium name="Plant Systems Biology data submission"/>
        </authorList>
    </citation>
    <scope>NUCLEOTIDE SEQUENCE</scope>
    <source>
        <strain evidence="11">D6</strain>
    </source>
</reference>
<dbReference type="InterPro" id="IPR020966">
    <property type="entry name" value="ALMT"/>
</dbReference>
<comment type="similarity">
    <text evidence="2">Belongs to the aromatic acid exporter (TC 2.A.85) family.</text>
</comment>
<accession>A0A9N8HS85</accession>
<keyword evidence="5 10" id="KW-1133">Transmembrane helix</keyword>
<feature type="compositionally biased region" description="Polar residues" evidence="9">
    <location>
        <begin position="8"/>
        <end position="19"/>
    </location>
</feature>
<keyword evidence="8" id="KW-0407">Ion channel</keyword>
<dbReference type="Pfam" id="PF11744">
    <property type="entry name" value="ALMT"/>
    <property type="match status" value="1"/>
</dbReference>
<proteinExistence type="inferred from homology"/>
<evidence type="ECO:0000256" key="8">
    <source>
        <dbReference type="ARBA" id="ARBA00023303"/>
    </source>
</evidence>
<dbReference type="PANTHER" id="PTHR31086">
    <property type="entry name" value="ALUMINUM-ACTIVATED MALATE TRANSPORTER 10"/>
    <property type="match status" value="1"/>
</dbReference>
<evidence type="ECO:0000256" key="4">
    <source>
        <dbReference type="ARBA" id="ARBA00022692"/>
    </source>
</evidence>
<evidence type="ECO:0000256" key="6">
    <source>
        <dbReference type="ARBA" id="ARBA00023065"/>
    </source>
</evidence>
<dbReference type="GO" id="GO:0034220">
    <property type="term" value="P:monoatomic ion transmembrane transport"/>
    <property type="evidence" value="ECO:0007669"/>
    <property type="project" value="UniProtKB-KW"/>
</dbReference>
<keyword evidence="6" id="KW-0406">Ion transport</keyword>
<evidence type="ECO:0000256" key="9">
    <source>
        <dbReference type="SAM" id="MobiDB-lite"/>
    </source>
</evidence>
<feature type="transmembrane region" description="Helical" evidence="10">
    <location>
        <begin position="102"/>
        <end position="123"/>
    </location>
</feature>
<feature type="transmembrane region" description="Helical" evidence="10">
    <location>
        <begin position="181"/>
        <end position="202"/>
    </location>
</feature>
<dbReference type="EMBL" id="CAICTM010001487">
    <property type="protein sequence ID" value="CAB9524066.1"/>
    <property type="molecule type" value="Genomic_DNA"/>
</dbReference>
<feature type="transmembrane region" description="Helical" evidence="10">
    <location>
        <begin position="71"/>
        <end position="90"/>
    </location>
</feature>
<dbReference type="OrthoDB" id="68611at2759"/>
<gene>
    <name evidence="11" type="ORF">SEMRO_1489_G277000.1</name>
</gene>
<evidence type="ECO:0000256" key="7">
    <source>
        <dbReference type="ARBA" id="ARBA00023136"/>
    </source>
</evidence>
<evidence type="ECO:0000313" key="11">
    <source>
        <dbReference type="EMBL" id="CAB9524066.1"/>
    </source>
</evidence>
<dbReference type="GO" id="GO:0016020">
    <property type="term" value="C:membrane"/>
    <property type="evidence" value="ECO:0007669"/>
    <property type="project" value="UniProtKB-SubCell"/>
</dbReference>
<feature type="transmembrane region" description="Helical" evidence="10">
    <location>
        <begin position="47"/>
        <end position="65"/>
    </location>
</feature>
<evidence type="ECO:0000313" key="12">
    <source>
        <dbReference type="Proteomes" id="UP001153069"/>
    </source>
</evidence>
<evidence type="ECO:0000256" key="1">
    <source>
        <dbReference type="ARBA" id="ARBA00004141"/>
    </source>
</evidence>
<dbReference type="Proteomes" id="UP001153069">
    <property type="component" value="Unassembled WGS sequence"/>
</dbReference>
<comment type="caution">
    <text evidence="11">The sequence shown here is derived from an EMBL/GenBank/DDBJ whole genome shotgun (WGS) entry which is preliminary data.</text>
</comment>
<keyword evidence="12" id="KW-1185">Reference proteome</keyword>
<sequence>MADIGSDNLPSLATSSPPDTDNDPTKGTQDVKPNRYSSNLIARQQRIHAFKVGLGVLISLQFVLIEPVDTYFQQTGVWAVITTAIVILPTPGETNQKMINRTIGTVVAAALSILLGIACSELSNVLYPLGHILNAMVNFAVCVAGTYMADQGGTWSYAYLLGFITFVFLSASILVDDDVWVGVFRAVMIGIGGIIGLLVSWLPPTLSATSLAKAYLADAILDTSLAAEAVMETFLQGKKLIPIHLITEPEDDDVFHILSVAVQVSRVPLEAALQASAFEGIRDSQVKSMRLSGLAVRLTLRSLLAADVLLRQDYQPLDPSFPAEAKLTLSLKEVVSSIHATMLSHEMVDFNALTVSVDKEKSCSVSDMPLSEALIQLETSLAEYALDRTGNRCGGECQTMQGFACHVAFARNIHDAGSHFLQVLPHLLAGDIGSTSHGSSLDL</sequence>
<feature type="region of interest" description="Disordered" evidence="9">
    <location>
        <begin position="1"/>
        <end position="35"/>
    </location>
</feature>
<dbReference type="GO" id="GO:0015743">
    <property type="term" value="P:malate transport"/>
    <property type="evidence" value="ECO:0007669"/>
    <property type="project" value="InterPro"/>
</dbReference>
<dbReference type="AlphaFoldDB" id="A0A9N8HS85"/>
<evidence type="ECO:0000256" key="3">
    <source>
        <dbReference type="ARBA" id="ARBA00022448"/>
    </source>
</evidence>
<evidence type="ECO:0000256" key="10">
    <source>
        <dbReference type="SAM" id="Phobius"/>
    </source>
</evidence>
<keyword evidence="7 10" id="KW-0472">Membrane</keyword>
<protein>
    <submittedName>
        <fullName evidence="11">Uncharacterized protein</fullName>
    </submittedName>
</protein>
<keyword evidence="4 10" id="KW-0812">Transmembrane</keyword>